<evidence type="ECO:0000313" key="4">
    <source>
        <dbReference type="Ensembl" id="ENSFCTP00005022256.1"/>
    </source>
</evidence>
<dbReference type="InterPro" id="IPR046361">
    <property type="entry name" value="EXOC6/Sec15_C"/>
</dbReference>
<name>A0ABI7XIA5_FELCA</name>
<evidence type="ECO:0000259" key="3">
    <source>
        <dbReference type="Pfam" id="PF20651"/>
    </source>
</evidence>
<feature type="domain" description="Exocyst complex subunit EXOC6/Sec15 C-terminal" evidence="2">
    <location>
        <begin position="412"/>
        <end position="590"/>
    </location>
</feature>
<feature type="domain" description="Exocyst complex component EXOC6/Sec15 N-terminal" evidence="3">
    <location>
        <begin position="50"/>
        <end position="219"/>
    </location>
</feature>
<dbReference type="PANTHER" id="PTHR12702:SF2">
    <property type="entry name" value="EXOCYST COMPLEX COMPONENT 6"/>
    <property type="match status" value="1"/>
</dbReference>
<protein>
    <recommendedName>
        <fullName evidence="1">Exocyst complex component</fullName>
    </recommendedName>
</protein>
<dbReference type="PIRSF" id="PIRSF025007">
    <property type="entry name" value="Sec15"/>
    <property type="match status" value="1"/>
</dbReference>
<dbReference type="InterPro" id="IPR048359">
    <property type="entry name" value="EXOC6_Sec15_N"/>
</dbReference>
<proteinExistence type="inferred from homology"/>
<dbReference type="PANTHER" id="PTHR12702">
    <property type="entry name" value="SEC15"/>
    <property type="match status" value="1"/>
</dbReference>
<evidence type="ECO:0000313" key="5">
    <source>
        <dbReference type="Proteomes" id="UP000823872"/>
    </source>
</evidence>
<comment type="similarity">
    <text evidence="1">Belongs to the SEC15 family.</text>
</comment>
<sequence>MAENGEGLGTVPEHERILQEIESTDTACVGPTLRSVYDDQPNAHKKFMEKLDACIRNHDKEIEKMCNFHHQGFVDAITELLKVRTDAEKLKVQVTDTNRKFQDAGKEVIVQTEDIIRCRIQQRNITTVVEKLQLCLPVLEMYSKLKEQMSAKRYYSALKTMEQLENVYFPRVSQYRFCQLMIENLPKLREDIKEISMSDLKDFLESIRKHSDKIGETAMKQAQQQKTFSVALQKQNRVQFGKNMHFNDRIPEERNEVELKRAFEEEDENEEEVLTVQDLVDFSPVYRCLHIYSVLGDEETFENYYRKQRKKQARLVLQPQSNMHETVDGYRRYFTQIVGFFVVEDHILHVTQGLVTRAYTDELWNMALSKIIAVLRAHSSYCTDPDLVLELKNLIVLFADTLQGYGFPVNRLFDLLFEIRDQYNETLLKKWAGVFRDIFEEDNYSPIPIVNEEEYKVVISKFPFQDPDLEKQSFPKKFPMSQSVPHIYIQVKEFIYASLKFSESLHRSSTEIDDMLRKSTNLLLTRTLSSCLLNLIRKPHIGLTELVQIIINTTHLEQACRYLEDFITNITNISQETVHTTRLYGLSTFKGKVAQTACMSACQHLSTSLMQMLLDSELKQISMGAVQQFNLDVIQCELFASSEPVPGFQGDTLQLAFIDLRQLLDLFMVWDWSTYLADYGQPASKYLRVNPNTALTLLEKMKDTSKKNNIFAQFRKNDRDKQKLIETVVKQLRSLVNGMSQHT</sequence>
<dbReference type="InterPro" id="IPR007225">
    <property type="entry name" value="EXOC6/Sec15"/>
</dbReference>
<keyword evidence="1" id="KW-0813">Transport</keyword>
<evidence type="ECO:0000259" key="2">
    <source>
        <dbReference type="Pfam" id="PF04091"/>
    </source>
</evidence>
<keyword evidence="5" id="KW-1185">Reference proteome</keyword>
<dbReference type="Gene3D" id="1.10.357.30">
    <property type="entry name" value="Exocyst complex subunit Sec15 C-terminal domain, N-terminal subdomain"/>
    <property type="match status" value="1"/>
</dbReference>
<reference evidence="4" key="2">
    <citation type="submission" date="2025-08" db="UniProtKB">
        <authorList>
            <consortium name="Ensembl"/>
        </authorList>
    </citation>
    <scope>IDENTIFICATION</scope>
    <source>
        <strain evidence="4">breed Abyssinian</strain>
    </source>
</reference>
<organism evidence="4 5">
    <name type="scientific">Felis catus</name>
    <name type="common">Cat</name>
    <name type="synonym">Felis silvestris catus</name>
    <dbReference type="NCBI Taxonomy" id="9685"/>
    <lineage>
        <taxon>Eukaryota</taxon>
        <taxon>Metazoa</taxon>
        <taxon>Chordata</taxon>
        <taxon>Craniata</taxon>
        <taxon>Vertebrata</taxon>
        <taxon>Euteleostomi</taxon>
        <taxon>Mammalia</taxon>
        <taxon>Eutheria</taxon>
        <taxon>Laurasiatheria</taxon>
        <taxon>Carnivora</taxon>
        <taxon>Feliformia</taxon>
        <taxon>Felidae</taxon>
        <taxon>Felinae</taxon>
        <taxon>Felis</taxon>
    </lineage>
</organism>
<dbReference type="InterPro" id="IPR042045">
    <property type="entry name" value="EXOC6/Sec15_C_dom1"/>
</dbReference>
<dbReference type="GeneTree" id="ENSGT00390000005739"/>
<dbReference type="Pfam" id="PF04091">
    <property type="entry name" value="Sec15_C"/>
    <property type="match status" value="1"/>
</dbReference>
<reference evidence="4 5" key="1">
    <citation type="submission" date="2021-02" db="EMBL/GenBank/DDBJ databases">
        <title>Safari Cat Assemblies.</title>
        <authorList>
            <person name="Bredemeyer K.R."/>
            <person name="Murphy W.J."/>
        </authorList>
    </citation>
    <scope>NUCLEOTIDE SEQUENCE [LARGE SCALE GENOMIC DNA]</scope>
</reference>
<dbReference type="Ensembl" id="ENSFCTT00005033119.1">
    <property type="protein sequence ID" value="ENSFCTP00005022256.1"/>
    <property type="gene ID" value="ENSFCTG00005011575.1"/>
</dbReference>
<reference evidence="4" key="3">
    <citation type="submission" date="2025-09" db="UniProtKB">
        <authorList>
            <consortium name="Ensembl"/>
        </authorList>
    </citation>
    <scope>IDENTIFICATION</scope>
    <source>
        <strain evidence="4">breed Abyssinian</strain>
    </source>
</reference>
<dbReference type="Pfam" id="PF20651">
    <property type="entry name" value="EXOC6_Sec15_N"/>
    <property type="match status" value="1"/>
</dbReference>
<gene>
    <name evidence="4" type="primary">EXOC6</name>
</gene>
<evidence type="ECO:0000256" key="1">
    <source>
        <dbReference type="PIRNR" id="PIRNR025007"/>
    </source>
</evidence>
<dbReference type="Proteomes" id="UP000823872">
    <property type="component" value="Chromosome D2"/>
</dbReference>
<comment type="function">
    <text evidence="1">Component of the exocyst complex involved in the docking of exocytic vesicles with fusion sites on the plasma membrane.</text>
</comment>
<keyword evidence="1" id="KW-0268">Exocytosis</keyword>
<accession>A0ABI7XIA5</accession>